<dbReference type="Proteomes" id="UP000297229">
    <property type="component" value="Unassembled WGS sequence"/>
</dbReference>
<evidence type="ECO:0000256" key="4">
    <source>
        <dbReference type="ARBA" id="ARBA00022617"/>
    </source>
</evidence>
<dbReference type="STRING" id="278938.A0A4Z1J8R4"/>
<keyword evidence="9" id="KW-0408">Iron</keyword>
<keyword evidence="7 13" id="KW-1133">Transmembrane helix</keyword>
<keyword evidence="12 13" id="KW-0472">Membrane</keyword>
<evidence type="ECO:0000256" key="7">
    <source>
        <dbReference type="ARBA" id="ARBA00022989"/>
    </source>
</evidence>
<evidence type="ECO:0000256" key="3">
    <source>
        <dbReference type="ARBA" id="ARBA00010617"/>
    </source>
</evidence>
<keyword evidence="4" id="KW-0349">Heme</keyword>
<comment type="similarity">
    <text evidence="3">Belongs to the cytochrome P450 family.</text>
</comment>
<evidence type="ECO:0000256" key="11">
    <source>
        <dbReference type="ARBA" id="ARBA00023033"/>
    </source>
</evidence>
<keyword evidence="8" id="KW-0560">Oxidoreductase</keyword>
<evidence type="ECO:0008006" key="16">
    <source>
        <dbReference type="Google" id="ProtNLM"/>
    </source>
</evidence>
<reference evidence="14 15" key="1">
    <citation type="submission" date="2017-12" db="EMBL/GenBank/DDBJ databases">
        <title>Comparative genomics of Botrytis spp.</title>
        <authorList>
            <person name="Valero-Jimenez C.A."/>
            <person name="Tapia P."/>
            <person name="Veloso J."/>
            <person name="Silva-Moreno E."/>
            <person name="Staats M."/>
            <person name="Valdes J.H."/>
            <person name="Van Kan J.A.L."/>
        </authorList>
    </citation>
    <scope>NUCLEOTIDE SEQUENCE [LARGE SCALE GENOMIC DNA]</scope>
    <source>
        <strain evidence="14 15">Be9601</strain>
    </source>
</reference>
<evidence type="ECO:0000256" key="5">
    <source>
        <dbReference type="ARBA" id="ARBA00022692"/>
    </source>
</evidence>
<dbReference type="InterPro" id="IPR002403">
    <property type="entry name" value="Cyt_P450_E_grp-IV"/>
</dbReference>
<dbReference type="GO" id="GO:0020037">
    <property type="term" value="F:heme binding"/>
    <property type="evidence" value="ECO:0007669"/>
    <property type="project" value="InterPro"/>
</dbReference>
<dbReference type="InterPro" id="IPR036396">
    <property type="entry name" value="Cyt_P450_sf"/>
</dbReference>
<feature type="transmembrane region" description="Helical" evidence="13">
    <location>
        <begin position="12"/>
        <end position="31"/>
    </location>
</feature>
<dbReference type="GO" id="GO:0016705">
    <property type="term" value="F:oxidoreductase activity, acting on paired donors, with incorporation or reduction of molecular oxygen"/>
    <property type="evidence" value="ECO:0007669"/>
    <property type="project" value="InterPro"/>
</dbReference>
<dbReference type="SUPFAM" id="SSF48264">
    <property type="entry name" value="Cytochrome P450"/>
    <property type="match status" value="1"/>
</dbReference>
<evidence type="ECO:0000256" key="1">
    <source>
        <dbReference type="ARBA" id="ARBA00001971"/>
    </source>
</evidence>
<comment type="subcellular location">
    <subcellularLocation>
        <location evidence="2">Membrane</location>
    </subcellularLocation>
</comment>
<comment type="caution">
    <text evidence="14">The sequence shown here is derived from an EMBL/GenBank/DDBJ whole genome shotgun (WGS) entry which is preliminary data.</text>
</comment>
<evidence type="ECO:0000256" key="10">
    <source>
        <dbReference type="ARBA" id="ARBA00023026"/>
    </source>
</evidence>
<organism evidence="14 15">
    <name type="scientific">Botrytis elliptica</name>
    <dbReference type="NCBI Taxonomy" id="278938"/>
    <lineage>
        <taxon>Eukaryota</taxon>
        <taxon>Fungi</taxon>
        <taxon>Dikarya</taxon>
        <taxon>Ascomycota</taxon>
        <taxon>Pezizomycotina</taxon>
        <taxon>Leotiomycetes</taxon>
        <taxon>Helotiales</taxon>
        <taxon>Sclerotiniaceae</taxon>
        <taxon>Botrytis</taxon>
    </lineage>
</organism>
<dbReference type="PRINTS" id="PR00465">
    <property type="entry name" value="EP450IV"/>
</dbReference>
<dbReference type="AlphaFoldDB" id="A0A4Z1J8R4"/>
<evidence type="ECO:0000256" key="2">
    <source>
        <dbReference type="ARBA" id="ARBA00004370"/>
    </source>
</evidence>
<protein>
    <recommendedName>
        <fullName evidence="16">Cytochrome P450</fullName>
    </recommendedName>
</protein>
<name>A0A4Z1J8R4_9HELO</name>
<evidence type="ECO:0000313" key="15">
    <source>
        <dbReference type="Proteomes" id="UP000297229"/>
    </source>
</evidence>
<comment type="cofactor">
    <cofactor evidence="1">
        <name>heme</name>
        <dbReference type="ChEBI" id="CHEBI:30413"/>
    </cofactor>
</comment>
<keyword evidence="15" id="KW-1185">Reference proteome</keyword>
<keyword evidence="5 13" id="KW-0812">Transmembrane</keyword>
<dbReference type="Gene3D" id="1.10.630.10">
    <property type="entry name" value="Cytochrome P450"/>
    <property type="match status" value="1"/>
</dbReference>
<dbReference type="InterPro" id="IPR001128">
    <property type="entry name" value="Cyt_P450"/>
</dbReference>
<evidence type="ECO:0000256" key="6">
    <source>
        <dbReference type="ARBA" id="ARBA00022723"/>
    </source>
</evidence>
<dbReference type="PANTHER" id="PTHR46206">
    <property type="entry name" value="CYTOCHROME P450"/>
    <property type="match status" value="1"/>
</dbReference>
<dbReference type="Pfam" id="PF00067">
    <property type="entry name" value="p450"/>
    <property type="match status" value="1"/>
</dbReference>
<proteinExistence type="inferred from homology"/>
<dbReference type="EMBL" id="PQXM01000738">
    <property type="protein sequence ID" value="TGO70105.1"/>
    <property type="molecule type" value="Genomic_DNA"/>
</dbReference>
<keyword evidence="11" id="KW-0503">Monooxygenase</keyword>
<dbReference type="GO" id="GO:0016020">
    <property type="term" value="C:membrane"/>
    <property type="evidence" value="ECO:0007669"/>
    <property type="project" value="UniProtKB-SubCell"/>
</dbReference>
<accession>A0A4Z1J8R4</accession>
<evidence type="ECO:0000256" key="13">
    <source>
        <dbReference type="SAM" id="Phobius"/>
    </source>
</evidence>
<keyword evidence="10" id="KW-0843">Virulence</keyword>
<sequence>MLSLATDLQDNAIIVFFLGVFLMVFGFRYICAGWVSKPKALILTINARIAAWLFLVKGPSLIEDAYKKANGKPFLVDVPENRYHFVSTWDHIQEINAVHITSTTACFVLHDFCLRLEYIPLIRQEVESVGWESFDTSKGQGFPLLDSFMKESSRLNPVEAMSTRRVALKPFELSGGHQVPVGEWVCTAPGAMHHDSAYYAKSSEFHGFRFVEPSLYRNILEATNFEMPELGKSSEFVSVPDWQLWGTGRIAWALFRILGAEA</sequence>
<gene>
    <name evidence="14" type="ORF">BELL_0740g00050</name>
</gene>
<evidence type="ECO:0000313" key="14">
    <source>
        <dbReference type="EMBL" id="TGO70105.1"/>
    </source>
</evidence>
<evidence type="ECO:0000256" key="9">
    <source>
        <dbReference type="ARBA" id="ARBA00023004"/>
    </source>
</evidence>
<keyword evidence="6" id="KW-0479">Metal-binding</keyword>
<dbReference type="GO" id="GO:0004497">
    <property type="term" value="F:monooxygenase activity"/>
    <property type="evidence" value="ECO:0007669"/>
    <property type="project" value="UniProtKB-KW"/>
</dbReference>
<evidence type="ECO:0000256" key="8">
    <source>
        <dbReference type="ARBA" id="ARBA00023002"/>
    </source>
</evidence>
<dbReference type="GO" id="GO:0005506">
    <property type="term" value="F:iron ion binding"/>
    <property type="evidence" value="ECO:0007669"/>
    <property type="project" value="InterPro"/>
</dbReference>
<evidence type="ECO:0000256" key="12">
    <source>
        <dbReference type="ARBA" id="ARBA00023136"/>
    </source>
</evidence>
<dbReference type="PANTHER" id="PTHR46206:SF5">
    <property type="entry name" value="P450, PUTATIVE (EUROFUNG)-RELATED"/>
    <property type="match status" value="1"/>
</dbReference>